<evidence type="ECO:0000313" key="4">
    <source>
        <dbReference type="Proteomes" id="UP000251205"/>
    </source>
</evidence>
<dbReference type="RefSeq" id="WP_112345350.1">
    <property type="nucleotide sequence ID" value="NZ_QMKK01000056.1"/>
</dbReference>
<gene>
    <name evidence="3" type="ORF">DQ393_30020</name>
</gene>
<comment type="caution">
    <text evidence="3">The sequence shown here is derived from an EMBL/GenBank/DDBJ whole genome shotgun (WGS) entry which is preliminary data.</text>
</comment>
<accession>A0A329Y4E4</accession>
<evidence type="ECO:0000256" key="2">
    <source>
        <dbReference type="SAM" id="SignalP"/>
    </source>
</evidence>
<sequence>MTRIRTCLPDSRHNAGSAARAALAALLLSSAAGCAAVPLEEGNTLTSYSGLTSNNGKFTKAKLRVDPTDLVLTKTIYIEPTSVSPNAAQQINKASDQALVANVISRALCVGVSDRFEVVDHRENADVIVHATITRIVPTNAAMAGVSTATSLGANFVVPVPVPRLPFGLGGLAVEAEATTKDGKQVGAMVWAKGANAITTSARVSQVGDAYSLASSFGGDFSKMLVTGKTPYKGLPKLPSAQKIKFGLGGRPKYQACERFGRSPGVKDFAASQIGLPPSWTDKQPKVVGQWTP</sequence>
<keyword evidence="2" id="KW-0732">Signal</keyword>
<dbReference type="EMBL" id="QMKK01000056">
    <property type="protein sequence ID" value="RAX37918.1"/>
    <property type="molecule type" value="Genomic_DNA"/>
</dbReference>
<protein>
    <submittedName>
        <fullName evidence="3">DUF3313 domain-containing protein</fullName>
    </submittedName>
</protein>
<name>A0A329Y4E4_RHITR</name>
<dbReference type="AlphaFoldDB" id="A0A329Y4E4"/>
<dbReference type="Pfam" id="PF11769">
    <property type="entry name" value="DUF3313"/>
    <property type="match status" value="1"/>
</dbReference>
<dbReference type="PROSITE" id="PS51257">
    <property type="entry name" value="PROKAR_LIPOPROTEIN"/>
    <property type="match status" value="1"/>
</dbReference>
<proteinExistence type="predicted"/>
<organism evidence="3 4">
    <name type="scientific">Rhizobium tropici</name>
    <dbReference type="NCBI Taxonomy" id="398"/>
    <lineage>
        <taxon>Bacteria</taxon>
        <taxon>Pseudomonadati</taxon>
        <taxon>Pseudomonadota</taxon>
        <taxon>Alphaproteobacteria</taxon>
        <taxon>Hyphomicrobiales</taxon>
        <taxon>Rhizobiaceae</taxon>
        <taxon>Rhizobium/Agrobacterium group</taxon>
        <taxon>Rhizobium</taxon>
    </lineage>
</organism>
<evidence type="ECO:0000313" key="3">
    <source>
        <dbReference type="EMBL" id="RAX37918.1"/>
    </source>
</evidence>
<dbReference type="Proteomes" id="UP000251205">
    <property type="component" value="Unassembled WGS sequence"/>
</dbReference>
<dbReference type="InterPro" id="IPR021747">
    <property type="entry name" value="DUF3313"/>
</dbReference>
<feature type="region of interest" description="Disordered" evidence="1">
    <location>
        <begin position="271"/>
        <end position="293"/>
    </location>
</feature>
<dbReference type="OrthoDB" id="7629881at2"/>
<reference evidence="3 4" key="1">
    <citation type="submission" date="2018-06" db="EMBL/GenBank/DDBJ databases">
        <title>Whole Genome Sequence of an efficient microsymbiont, Rhizobium tropici.</title>
        <authorList>
            <person name="Srinivasan R."/>
            <person name="Singh H.V."/>
            <person name="Srivastava R."/>
            <person name="Kumari B."/>
            <person name="Radhakrishna A."/>
        </authorList>
    </citation>
    <scope>NUCLEOTIDE SEQUENCE [LARGE SCALE GENOMIC DNA]</scope>
    <source>
        <strain evidence="3 4">IGFRI Rhizo-19</strain>
    </source>
</reference>
<feature type="chain" id="PRO_5016264043" evidence="2">
    <location>
        <begin position="36"/>
        <end position="293"/>
    </location>
</feature>
<feature type="signal peptide" evidence="2">
    <location>
        <begin position="1"/>
        <end position="35"/>
    </location>
</feature>
<evidence type="ECO:0000256" key="1">
    <source>
        <dbReference type="SAM" id="MobiDB-lite"/>
    </source>
</evidence>